<evidence type="ECO:0000313" key="2">
    <source>
        <dbReference type="Proteomes" id="UP001549251"/>
    </source>
</evidence>
<dbReference type="EMBL" id="JBEPSD010000001">
    <property type="protein sequence ID" value="MET4569100.1"/>
    <property type="molecule type" value="Genomic_DNA"/>
</dbReference>
<protein>
    <submittedName>
        <fullName evidence="1">Uncharacterized protein</fullName>
    </submittedName>
</protein>
<name>A0ABV2PVN1_9GAMM</name>
<organism evidence="1 2">
    <name type="scientific">Rhodanobacter soli</name>
    <dbReference type="NCBI Taxonomy" id="590609"/>
    <lineage>
        <taxon>Bacteria</taxon>
        <taxon>Pseudomonadati</taxon>
        <taxon>Pseudomonadota</taxon>
        <taxon>Gammaproteobacteria</taxon>
        <taxon>Lysobacterales</taxon>
        <taxon>Rhodanobacteraceae</taxon>
        <taxon>Rhodanobacter</taxon>
    </lineage>
</organism>
<comment type="caution">
    <text evidence="1">The sequence shown here is derived from an EMBL/GenBank/DDBJ whole genome shotgun (WGS) entry which is preliminary data.</text>
</comment>
<accession>A0ABV2PVN1</accession>
<sequence length="59" mass="6433">MLEVHPAPDGFTVYDTDAGEAVIKFASRAEADEMIATLQIADVHAKLQQWVPDAVSLSY</sequence>
<keyword evidence="2" id="KW-1185">Reference proteome</keyword>
<dbReference type="Proteomes" id="UP001549251">
    <property type="component" value="Unassembled WGS sequence"/>
</dbReference>
<gene>
    <name evidence="1" type="ORF">ABIE04_001427</name>
</gene>
<evidence type="ECO:0000313" key="1">
    <source>
        <dbReference type="EMBL" id="MET4569100.1"/>
    </source>
</evidence>
<reference evidence="1 2" key="1">
    <citation type="submission" date="2024-06" db="EMBL/GenBank/DDBJ databases">
        <title>Sorghum-associated microbial communities from plants grown in Nebraska, USA.</title>
        <authorList>
            <person name="Schachtman D."/>
        </authorList>
    </citation>
    <scope>NUCLEOTIDE SEQUENCE [LARGE SCALE GENOMIC DNA]</scope>
    <source>
        <strain evidence="1 2">1757</strain>
    </source>
</reference>
<dbReference type="RefSeq" id="WP_354548000.1">
    <property type="nucleotide sequence ID" value="NZ_JBEPSD010000001.1"/>
</dbReference>
<proteinExistence type="predicted"/>